<evidence type="ECO:0000259" key="5">
    <source>
        <dbReference type="PROSITE" id="PS50181"/>
    </source>
</evidence>
<dbReference type="Gene3D" id="3.40.50.150">
    <property type="entry name" value="Vaccinia Virus protein VP39"/>
    <property type="match status" value="1"/>
</dbReference>
<dbReference type="Pfam" id="PF17285">
    <property type="entry name" value="PRMT5_TIM"/>
    <property type="match status" value="1"/>
</dbReference>
<dbReference type="FunFam" id="3.40.50.150:FF:000801">
    <property type="match status" value="1"/>
</dbReference>
<dbReference type="InterPro" id="IPR035075">
    <property type="entry name" value="PRMT5"/>
</dbReference>
<dbReference type="SUPFAM" id="SSF81383">
    <property type="entry name" value="F-box domain"/>
    <property type="match status" value="1"/>
</dbReference>
<organism evidence="6 7">
    <name type="scientific">Lunasporangiospora selenospora</name>
    <dbReference type="NCBI Taxonomy" id="979761"/>
    <lineage>
        <taxon>Eukaryota</taxon>
        <taxon>Fungi</taxon>
        <taxon>Fungi incertae sedis</taxon>
        <taxon>Mucoromycota</taxon>
        <taxon>Mortierellomycotina</taxon>
        <taxon>Mortierellomycetes</taxon>
        <taxon>Mortierellales</taxon>
        <taxon>Mortierellaceae</taxon>
        <taxon>Lunasporangiospora</taxon>
    </lineage>
</organism>
<keyword evidence="3 4" id="KW-0949">S-adenosyl-L-methionine</keyword>
<dbReference type="PANTHER" id="PTHR10738:SF0">
    <property type="entry name" value="PROTEIN ARGININE N-METHYLTRANSFERASE 5"/>
    <property type="match status" value="1"/>
</dbReference>
<dbReference type="PROSITE" id="PS51678">
    <property type="entry name" value="SAM_MT_PRMT"/>
    <property type="match status" value="1"/>
</dbReference>
<evidence type="ECO:0000313" key="6">
    <source>
        <dbReference type="EMBL" id="KAF9586506.1"/>
    </source>
</evidence>
<reference evidence="6" key="1">
    <citation type="journal article" date="2020" name="Fungal Divers.">
        <title>Resolving the Mortierellaceae phylogeny through synthesis of multi-gene phylogenetics and phylogenomics.</title>
        <authorList>
            <person name="Vandepol N."/>
            <person name="Liber J."/>
            <person name="Desiro A."/>
            <person name="Na H."/>
            <person name="Kennedy M."/>
            <person name="Barry K."/>
            <person name="Grigoriev I.V."/>
            <person name="Miller A.N."/>
            <person name="O'Donnell K."/>
            <person name="Stajich J.E."/>
            <person name="Bonito G."/>
        </authorList>
    </citation>
    <scope>NUCLEOTIDE SEQUENCE</scope>
    <source>
        <strain evidence="6">KOD1015</strain>
    </source>
</reference>
<dbReference type="SUPFAM" id="SSF53335">
    <property type="entry name" value="S-adenosyl-L-methionine-dependent methyltransferases"/>
    <property type="match status" value="1"/>
</dbReference>
<dbReference type="GO" id="GO:0005829">
    <property type="term" value="C:cytosol"/>
    <property type="evidence" value="ECO:0007669"/>
    <property type="project" value="TreeGrafter"/>
</dbReference>
<dbReference type="InterPro" id="IPR036047">
    <property type="entry name" value="F-box-like_dom_sf"/>
</dbReference>
<evidence type="ECO:0000256" key="4">
    <source>
        <dbReference type="PROSITE-ProRule" id="PRU01015"/>
    </source>
</evidence>
<dbReference type="InterPro" id="IPR029063">
    <property type="entry name" value="SAM-dependent_MTases_sf"/>
</dbReference>
<feature type="domain" description="F-box" evidence="5">
    <location>
        <begin position="685"/>
        <end position="731"/>
    </location>
</feature>
<dbReference type="InterPro" id="IPR025799">
    <property type="entry name" value="Arg_MeTrfase"/>
</dbReference>
<dbReference type="InterPro" id="IPR035247">
    <property type="entry name" value="PRMT5_TIM"/>
</dbReference>
<dbReference type="Gene3D" id="3.20.20.150">
    <property type="entry name" value="Divalent-metal-dependent TIM barrel enzymes"/>
    <property type="match status" value="1"/>
</dbReference>
<dbReference type="InterPro" id="IPR001810">
    <property type="entry name" value="F-box_dom"/>
</dbReference>
<proteinExistence type="predicted"/>
<keyword evidence="7" id="KW-1185">Reference proteome</keyword>
<dbReference type="CDD" id="cd09917">
    <property type="entry name" value="F-box_SF"/>
    <property type="match status" value="1"/>
</dbReference>
<dbReference type="Pfam" id="PF17286">
    <property type="entry name" value="PRMT5_C"/>
    <property type="match status" value="1"/>
</dbReference>
<evidence type="ECO:0000313" key="7">
    <source>
        <dbReference type="Proteomes" id="UP000780801"/>
    </source>
</evidence>
<gene>
    <name evidence="6" type="ORF">BGW38_003420</name>
</gene>
<evidence type="ECO:0000256" key="1">
    <source>
        <dbReference type="ARBA" id="ARBA00022603"/>
    </source>
</evidence>
<name>A0A9P6G576_9FUNG</name>
<accession>A0A9P6G576</accession>
<dbReference type="GO" id="GO:0006355">
    <property type="term" value="P:regulation of DNA-templated transcription"/>
    <property type="evidence" value="ECO:0007669"/>
    <property type="project" value="TreeGrafter"/>
</dbReference>
<keyword evidence="1 4" id="KW-0489">Methyltransferase</keyword>
<sequence>MSDSIQIGYMPPGDGVSAQNVMELVAYGQVKGLDFVVSPINSPAYRRVLFEGHEPQSVAMREWRAGLNAMTPSDLVLQTASHAQYIVGTLPQWQEFDSTDARVRLHSELALKQQLGWASHIALGGILLPFPSSQTSSTNYGRVLTTHLSNPMYTSCWLMVPCLDEELERGVSEEEQGIKSWERWNELRNMAGFDSKLGVALVISGTLPSDSILDRWLAEPVKVVILPEEVFLTNPKGYPVLSKRYQTVIRRLMKHTSTFVISSAAFPKLVVDEFSDDALEQHPSSPHADYLRYLLRTQESAGVIDQFAHGYQDYLQMPLQPLQDHLDYNTYEKDPIKYQLYESAIEKALQDRPVPTNGELDITVIMVVGAGRGPLVNCALRASEKAARNVRVYAVEKNPNAFITIQNKKASIWGDRVNIVFSDMRTWKAPEKADILVSELLGSFGDNELSPECLDGAQKFLKPDGISIPYNYTAFVAPMMSNKLHNDVSGFKEAARLESSYVVMFKSVSLLAEPKPIWTFEHPNRVDLLPDEDPLSNHHNVRYGSIEFTSDAGGMLHGVAGYFESVLYKDILMSINPETHSPGMFSWFPIYFPIKTPLYVPAKAQVVVDFWRLTDSRKVWYEWRVTCKLEGRGVIQSTPIHNVGGKSSTQSKCPSLSVPTMMAGSQDVRKKLQDIWTDIESHEDRESHEFFPAEVWIQICRYLYPSQLSQMSMVNKSLNSIVSQLNVWSRIFAITYGPKAQLRLLGSTHESKSYMLYMCASSRHVCERCFARADYQLDAAYKLPHPTPMLLPRRSTETAIYLGDRIDLTWTIRMCLPCRKDHFLVYEEPYELGLQRQIQVKALYYKYPSASRVPLIASGSGSGMYSNMSEKTAVFHMRDYFGGDIGIKQSKESTIMPDNTTEARLRWYQLQP</sequence>
<evidence type="ECO:0000256" key="3">
    <source>
        <dbReference type="ARBA" id="ARBA00022691"/>
    </source>
</evidence>
<dbReference type="Gene3D" id="1.20.1280.50">
    <property type="match status" value="1"/>
</dbReference>
<evidence type="ECO:0000256" key="2">
    <source>
        <dbReference type="ARBA" id="ARBA00022679"/>
    </source>
</evidence>
<dbReference type="PANTHER" id="PTHR10738">
    <property type="entry name" value="PROTEIN ARGININE N-METHYLTRANSFERASE 5"/>
    <property type="match status" value="1"/>
</dbReference>
<dbReference type="Gene3D" id="2.70.160.11">
    <property type="entry name" value="Hnrnp arginine n-methyltransferase1"/>
    <property type="match status" value="1"/>
</dbReference>
<dbReference type="EMBL" id="JAABOA010000023">
    <property type="protein sequence ID" value="KAF9586506.1"/>
    <property type="molecule type" value="Genomic_DNA"/>
</dbReference>
<dbReference type="GO" id="GO:0032259">
    <property type="term" value="P:methylation"/>
    <property type="evidence" value="ECO:0007669"/>
    <property type="project" value="UniProtKB-KW"/>
</dbReference>
<dbReference type="GO" id="GO:0016274">
    <property type="term" value="F:protein-arginine N-methyltransferase activity"/>
    <property type="evidence" value="ECO:0007669"/>
    <property type="project" value="InterPro"/>
</dbReference>
<protein>
    <recommendedName>
        <fullName evidence="5">F-box domain-containing protein</fullName>
    </recommendedName>
</protein>
<dbReference type="GO" id="GO:0005634">
    <property type="term" value="C:nucleus"/>
    <property type="evidence" value="ECO:0007669"/>
    <property type="project" value="TreeGrafter"/>
</dbReference>
<dbReference type="OrthoDB" id="1368803at2759"/>
<dbReference type="Proteomes" id="UP000780801">
    <property type="component" value="Unassembled WGS sequence"/>
</dbReference>
<dbReference type="Pfam" id="PF05185">
    <property type="entry name" value="PRMT5"/>
    <property type="match status" value="1"/>
</dbReference>
<dbReference type="InterPro" id="IPR035248">
    <property type="entry name" value="PRMT5_C"/>
</dbReference>
<comment type="caution">
    <text evidence="6">The sequence shown here is derived from an EMBL/GenBank/DDBJ whole genome shotgun (WGS) entry which is preliminary data.</text>
</comment>
<keyword evidence="2 4" id="KW-0808">Transferase</keyword>
<dbReference type="PROSITE" id="PS50181">
    <property type="entry name" value="FBOX"/>
    <property type="match status" value="1"/>
</dbReference>
<dbReference type="AlphaFoldDB" id="A0A9P6G576"/>